<comment type="caution">
    <text evidence="2">The sequence shown here is derived from an EMBL/GenBank/DDBJ whole genome shotgun (WGS) entry which is preliminary data.</text>
</comment>
<dbReference type="SMART" id="SM00857">
    <property type="entry name" value="Resolvase"/>
    <property type="match status" value="1"/>
</dbReference>
<protein>
    <submittedName>
        <fullName evidence="2">Recombinase family protein</fullName>
    </submittedName>
</protein>
<dbReference type="EMBL" id="JACOPL010000012">
    <property type="protein sequence ID" value="MBC5726209.1"/>
    <property type="molecule type" value="Genomic_DNA"/>
</dbReference>
<keyword evidence="3" id="KW-1185">Reference proteome</keyword>
<evidence type="ECO:0000259" key="1">
    <source>
        <dbReference type="PROSITE" id="PS51736"/>
    </source>
</evidence>
<dbReference type="Gene3D" id="3.40.50.1390">
    <property type="entry name" value="Resolvase, N-terminal catalytic domain"/>
    <property type="match status" value="1"/>
</dbReference>
<sequence>MMTHKTFYYARIPEGKQSFYSQLDAFQQLGAQEHEVFIDQQSEKNAGQNSYQLLKKVALREGDTLVIPSLDHLSDHKETVQKELQWLRDSDIRLKVLDMPTTMVDFPEDQAWAARLINDVLIETFNATVAQEYTEHKQKQREGIDAAKAKGIRFGRPPIEKNQKFYELKGRWETGEISTREAAKILGVSHQTFWKWVR</sequence>
<dbReference type="Pfam" id="PF00239">
    <property type="entry name" value="Resolvase"/>
    <property type="match status" value="1"/>
</dbReference>
<dbReference type="AlphaFoldDB" id="A0A923RWQ6"/>
<organism evidence="2 3">
    <name type="scientific">Agathobaculum faecis</name>
    <dbReference type="NCBI Taxonomy" id="2763013"/>
    <lineage>
        <taxon>Bacteria</taxon>
        <taxon>Bacillati</taxon>
        <taxon>Bacillota</taxon>
        <taxon>Clostridia</taxon>
        <taxon>Eubacteriales</taxon>
        <taxon>Butyricicoccaceae</taxon>
        <taxon>Agathobaculum</taxon>
    </lineage>
</organism>
<reference evidence="2" key="1">
    <citation type="submission" date="2020-08" db="EMBL/GenBank/DDBJ databases">
        <title>Genome public.</title>
        <authorList>
            <person name="Liu C."/>
            <person name="Sun Q."/>
        </authorList>
    </citation>
    <scope>NUCLEOTIDE SEQUENCE</scope>
    <source>
        <strain evidence="2">NSJ-28</strain>
    </source>
</reference>
<dbReference type="InterPro" id="IPR036162">
    <property type="entry name" value="Resolvase-like_N_sf"/>
</dbReference>
<gene>
    <name evidence="2" type="ORF">H8S45_12175</name>
</gene>
<evidence type="ECO:0000313" key="3">
    <source>
        <dbReference type="Proteomes" id="UP000606499"/>
    </source>
</evidence>
<dbReference type="PROSITE" id="PS51736">
    <property type="entry name" value="RECOMBINASES_3"/>
    <property type="match status" value="1"/>
</dbReference>
<feature type="domain" description="Resolvase/invertase-type recombinase catalytic" evidence="1">
    <location>
        <begin position="5"/>
        <end position="151"/>
    </location>
</feature>
<dbReference type="Proteomes" id="UP000606499">
    <property type="component" value="Unassembled WGS sequence"/>
</dbReference>
<dbReference type="SUPFAM" id="SSF53041">
    <property type="entry name" value="Resolvase-like"/>
    <property type="match status" value="1"/>
</dbReference>
<dbReference type="GO" id="GO:0000150">
    <property type="term" value="F:DNA strand exchange activity"/>
    <property type="evidence" value="ECO:0007669"/>
    <property type="project" value="InterPro"/>
</dbReference>
<accession>A0A923RWQ6</accession>
<dbReference type="InterPro" id="IPR006119">
    <property type="entry name" value="Resolv_N"/>
</dbReference>
<proteinExistence type="predicted"/>
<name>A0A923RWQ6_9FIRM</name>
<dbReference type="GO" id="GO:0003677">
    <property type="term" value="F:DNA binding"/>
    <property type="evidence" value="ECO:0007669"/>
    <property type="project" value="InterPro"/>
</dbReference>
<evidence type="ECO:0000313" key="2">
    <source>
        <dbReference type="EMBL" id="MBC5726209.1"/>
    </source>
</evidence>
<dbReference type="RefSeq" id="WP_082397081.1">
    <property type="nucleotide sequence ID" value="NZ_JACOPL010000012.1"/>
</dbReference>